<keyword evidence="4" id="KW-1185">Reference proteome</keyword>
<dbReference type="PANTHER" id="PTHR34703:SF1">
    <property type="entry name" value="ANTIPORTER SUBUNIT MNHG2-RELATED"/>
    <property type="match status" value="1"/>
</dbReference>
<reference evidence="3 4" key="1">
    <citation type="submission" date="2019-03" db="EMBL/GenBank/DDBJ databases">
        <title>Luteimonas zhaokaii sp.nov., isolated from the rectal contents of Plateau pika in Yushu, Qinghai Province, China.</title>
        <authorList>
            <person name="Zhang G."/>
        </authorList>
    </citation>
    <scope>NUCLEOTIDE SEQUENCE [LARGE SCALE GENOMIC DNA]</scope>
    <source>
        <strain evidence="3 4">B9</strain>
    </source>
</reference>
<feature type="compositionally biased region" description="Basic and acidic residues" evidence="1">
    <location>
        <begin position="102"/>
        <end position="112"/>
    </location>
</feature>
<dbReference type="GO" id="GO:0015385">
    <property type="term" value="F:sodium:proton antiporter activity"/>
    <property type="evidence" value="ECO:0007669"/>
    <property type="project" value="TreeGrafter"/>
</dbReference>
<evidence type="ECO:0000256" key="1">
    <source>
        <dbReference type="SAM" id="MobiDB-lite"/>
    </source>
</evidence>
<accession>A0A4R5TKE6</accession>
<feature type="region of interest" description="Disordered" evidence="1">
    <location>
        <begin position="89"/>
        <end position="112"/>
    </location>
</feature>
<dbReference type="Pfam" id="PF03334">
    <property type="entry name" value="PhaG_MnhG_YufB"/>
    <property type="match status" value="1"/>
</dbReference>
<evidence type="ECO:0000313" key="4">
    <source>
        <dbReference type="Proteomes" id="UP000294796"/>
    </source>
</evidence>
<gene>
    <name evidence="3" type="ORF">E2F46_12790</name>
</gene>
<dbReference type="OrthoDB" id="9813804at2"/>
<name>A0A4R5TKE6_9GAMM</name>
<comment type="caution">
    <text evidence="3">The sequence shown here is derived from an EMBL/GenBank/DDBJ whole genome shotgun (WGS) entry which is preliminary data.</text>
</comment>
<proteinExistence type="predicted"/>
<keyword evidence="2" id="KW-0472">Membrane</keyword>
<dbReference type="AlphaFoldDB" id="A0A4R5TKE6"/>
<feature type="transmembrane region" description="Helical" evidence="2">
    <location>
        <begin position="65"/>
        <end position="86"/>
    </location>
</feature>
<dbReference type="Proteomes" id="UP000294796">
    <property type="component" value="Unassembled WGS sequence"/>
</dbReference>
<protein>
    <submittedName>
        <fullName evidence="3">Monovalent cation/H(+) antiporter subunit G</fullName>
    </submittedName>
</protein>
<dbReference type="RefSeq" id="WP_133322655.1">
    <property type="nucleotide sequence ID" value="NZ_SMTF01000011.1"/>
</dbReference>
<keyword evidence="2" id="KW-0812">Transmembrane</keyword>
<evidence type="ECO:0000313" key="3">
    <source>
        <dbReference type="EMBL" id="TDK23019.1"/>
    </source>
</evidence>
<sequence>MTVVDGIAAVLLLAGCGFYLAGTVGLLRLPDSYSRLHALTKADNVGLMLVCAGLAVRAASLRVALLLGVVWLLALVASTLSAHLLARRTARGEDAGDEDVRDEGRRNEDTHA</sequence>
<dbReference type="PANTHER" id="PTHR34703">
    <property type="entry name" value="ANTIPORTER SUBUNIT MNHG2-RELATED"/>
    <property type="match status" value="1"/>
</dbReference>
<evidence type="ECO:0000256" key="2">
    <source>
        <dbReference type="SAM" id="Phobius"/>
    </source>
</evidence>
<feature type="transmembrane region" description="Helical" evidence="2">
    <location>
        <begin position="6"/>
        <end position="27"/>
    </location>
</feature>
<keyword evidence="2" id="KW-1133">Transmembrane helix</keyword>
<dbReference type="InterPro" id="IPR005133">
    <property type="entry name" value="PhaG_MnhG_YufB"/>
</dbReference>
<organism evidence="3 4">
    <name type="scientific">Luteimonas aestuarii</name>
    <dbReference type="NCBI Taxonomy" id="453837"/>
    <lineage>
        <taxon>Bacteria</taxon>
        <taxon>Pseudomonadati</taxon>
        <taxon>Pseudomonadota</taxon>
        <taxon>Gammaproteobacteria</taxon>
        <taxon>Lysobacterales</taxon>
        <taxon>Lysobacteraceae</taxon>
        <taxon>Luteimonas</taxon>
    </lineage>
</organism>
<dbReference type="EMBL" id="SMTF01000011">
    <property type="protein sequence ID" value="TDK23019.1"/>
    <property type="molecule type" value="Genomic_DNA"/>
</dbReference>